<dbReference type="Proteomes" id="UP001017257">
    <property type="component" value="Chromosome"/>
</dbReference>
<evidence type="ECO:0000313" key="3">
    <source>
        <dbReference type="Proteomes" id="UP001017257"/>
    </source>
</evidence>
<protein>
    <submittedName>
        <fullName evidence="2">Ribbon-helix-helix domain-containing protein</fullName>
    </submittedName>
</protein>
<gene>
    <name evidence="2" type="ORF">HPT29_010030</name>
</gene>
<sequence length="169" mass="17551">MTVRHGLIVALMSLAGPGNALIAPAGAAAFTCPETSPDGASGPSLPRADLYSGADDITAGNRLGELMAILRSSGLKPALIVDRLIGEYCPLVAADAALSDRQKADRVRRFARLVTGMAYMPADPGEVEVLVQTALSPGLLDQVDEAAGRAGMSRDAWIDRAIRSQLANP</sequence>
<organism evidence="2 3">
    <name type="scientific">Microvirga terrae</name>
    <dbReference type="NCBI Taxonomy" id="2740529"/>
    <lineage>
        <taxon>Bacteria</taxon>
        <taxon>Pseudomonadati</taxon>
        <taxon>Pseudomonadota</taxon>
        <taxon>Alphaproteobacteria</taxon>
        <taxon>Hyphomicrobiales</taxon>
        <taxon>Methylobacteriaceae</taxon>
        <taxon>Microvirga</taxon>
    </lineage>
</organism>
<feature type="signal peptide" evidence="1">
    <location>
        <begin position="1"/>
        <end position="22"/>
    </location>
</feature>
<accession>A0ABY5RYU3</accession>
<evidence type="ECO:0000256" key="1">
    <source>
        <dbReference type="SAM" id="SignalP"/>
    </source>
</evidence>
<dbReference type="RefSeq" id="WP_173946547.1">
    <property type="nucleotide sequence ID" value="NZ_CP102845.1"/>
</dbReference>
<name>A0ABY5RYU3_9HYPH</name>
<keyword evidence="1" id="KW-0732">Signal</keyword>
<evidence type="ECO:0000313" key="2">
    <source>
        <dbReference type="EMBL" id="UVF21424.1"/>
    </source>
</evidence>
<proteinExistence type="predicted"/>
<reference evidence="2" key="1">
    <citation type="submission" date="2022-08" db="EMBL/GenBank/DDBJ databases">
        <title>Microvirga terrae sp. nov., isolated from soil.</title>
        <authorList>
            <person name="Kim K.H."/>
            <person name="Seo Y.L."/>
            <person name="Kim J.M."/>
            <person name="Lee J.K."/>
            <person name="Han D.M."/>
            <person name="Jeon C.O."/>
        </authorList>
    </citation>
    <scope>NUCLEOTIDE SEQUENCE</scope>
    <source>
        <strain evidence="2">R24</strain>
    </source>
</reference>
<keyword evidence="3" id="KW-1185">Reference proteome</keyword>
<dbReference type="CDD" id="cd21631">
    <property type="entry name" value="RHH_CopG_NikR-like"/>
    <property type="match status" value="1"/>
</dbReference>
<dbReference type="EMBL" id="CP102845">
    <property type="protein sequence ID" value="UVF21424.1"/>
    <property type="molecule type" value="Genomic_DNA"/>
</dbReference>
<feature type="chain" id="PRO_5047508914" evidence="1">
    <location>
        <begin position="23"/>
        <end position="169"/>
    </location>
</feature>